<dbReference type="EMBL" id="JAMPLM010000017">
    <property type="protein sequence ID" value="MEP1060360.1"/>
    <property type="molecule type" value="Genomic_DNA"/>
</dbReference>
<dbReference type="PANTHER" id="PTHR35371:SF1">
    <property type="entry name" value="BLR7753 PROTEIN"/>
    <property type="match status" value="1"/>
</dbReference>
<comment type="caution">
    <text evidence="6">The sequence shown here is derived from an EMBL/GenBank/DDBJ whole genome shotgun (WGS) entry which is preliminary data.</text>
</comment>
<dbReference type="InterPro" id="IPR001129">
    <property type="entry name" value="Membr-assoc_MAPEG"/>
</dbReference>
<evidence type="ECO:0000256" key="4">
    <source>
        <dbReference type="ARBA" id="ARBA00023136"/>
    </source>
</evidence>
<comment type="subcellular location">
    <subcellularLocation>
        <location evidence="1">Membrane</location>
    </subcellularLocation>
</comment>
<keyword evidence="4 5" id="KW-0472">Membrane</keyword>
<feature type="transmembrane region" description="Helical" evidence="5">
    <location>
        <begin position="12"/>
        <end position="34"/>
    </location>
</feature>
<evidence type="ECO:0000313" key="7">
    <source>
        <dbReference type="Proteomes" id="UP001476950"/>
    </source>
</evidence>
<sequence>MSLPPLPLSTPAVLLYAIATAAVLVYLPFLVVAYGRLQAGYDMAQPRALFDKLPAYAQRATWAHENAFESFVLFAAAALMAYVTGQQSALAGWAAIAYIVARLLYPTFYILNVPIGRSLMFLAGSLSITTLIGLSLLTVK</sequence>
<dbReference type="PANTHER" id="PTHR35371">
    <property type="entry name" value="INNER MEMBRANE PROTEIN"/>
    <property type="match status" value="1"/>
</dbReference>
<reference evidence="6 7" key="1">
    <citation type="submission" date="2022-04" db="EMBL/GenBank/DDBJ databases">
        <title>Positive selection, recombination, and allopatry shape intraspecific diversity of widespread and dominant cyanobacteria.</title>
        <authorList>
            <person name="Wei J."/>
            <person name="Shu W."/>
            <person name="Hu C."/>
        </authorList>
    </citation>
    <scope>NUCLEOTIDE SEQUENCE [LARGE SCALE GENOMIC DNA]</scope>
    <source>
        <strain evidence="6 7">AS-A4</strain>
    </source>
</reference>
<feature type="transmembrane region" description="Helical" evidence="5">
    <location>
        <begin position="90"/>
        <end position="111"/>
    </location>
</feature>
<evidence type="ECO:0000256" key="3">
    <source>
        <dbReference type="ARBA" id="ARBA00022989"/>
    </source>
</evidence>
<accession>A0ABV0KPS6</accession>
<protein>
    <submittedName>
        <fullName evidence="6">MAPEG family protein</fullName>
    </submittedName>
</protein>
<evidence type="ECO:0000256" key="5">
    <source>
        <dbReference type="SAM" id="Phobius"/>
    </source>
</evidence>
<keyword evidence="3 5" id="KW-1133">Transmembrane helix</keyword>
<keyword evidence="2 5" id="KW-0812">Transmembrane</keyword>
<proteinExistence type="predicted"/>
<keyword evidence="7" id="KW-1185">Reference proteome</keyword>
<evidence type="ECO:0000256" key="1">
    <source>
        <dbReference type="ARBA" id="ARBA00004370"/>
    </source>
</evidence>
<dbReference type="InterPro" id="IPR023352">
    <property type="entry name" value="MAPEG-like_dom_sf"/>
</dbReference>
<evidence type="ECO:0000313" key="6">
    <source>
        <dbReference type="EMBL" id="MEP1060360.1"/>
    </source>
</evidence>
<gene>
    <name evidence="6" type="ORF">NDI38_18135</name>
</gene>
<dbReference type="Gene3D" id="1.20.120.550">
    <property type="entry name" value="Membrane associated eicosanoid/glutathione metabolism-like domain"/>
    <property type="match status" value="1"/>
</dbReference>
<name>A0ABV0KPS6_9CYAN</name>
<dbReference type="Proteomes" id="UP001476950">
    <property type="component" value="Unassembled WGS sequence"/>
</dbReference>
<organism evidence="6 7">
    <name type="scientific">Stenomitos frigidus AS-A4</name>
    <dbReference type="NCBI Taxonomy" id="2933935"/>
    <lineage>
        <taxon>Bacteria</taxon>
        <taxon>Bacillati</taxon>
        <taxon>Cyanobacteriota</taxon>
        <taxon>Cyanophyceae</taxon>
        <taxon>Leptolyngbyales</taxon>
        <taxon>Leptolyngbyaceae</taxon>
        <taxon>Stenomitos</taxon>
    </lineage>
</organism>
<dbReference type="SUPFAM" id="SSF161084">
    <property type="entry name" value="MAPEG domain-like"/>
    <property type="match status" value="1"/>
</dbReference>
<dbReference type="RefSeq" id="WP_190446241.1">
    <property type="nucleotide sequence ID" value="NZ_JAMPLM010000017.1"/>
</dbReference>
<feature type="transmembrane region" description="Helical" evidence="5">
    <location>
        <begin position="118"/>
        <end position="139"/>
    </location>
</feature>
<evidence type="ECO:0000256" key="2">
    <source>
        <dbReference type="ARBA" id="ARBA00022692"/>
    </source>
</evidence>
<dbReference type="Pfam" id="PF01124">
    <property type="entry name" value="MAPEG"/>
    <property type="match status" value="1"/>
</dbReference>